<evidence type="ECO:0000256" key="1">
    <source>
        <dbReference type="SAM" id="MobiDB-lite"/>
    </source>
</evidence>
<keyword evidence="4" id="KW-1185">Reference proteome</keyword>
<name>A0AAD2K2R0_9AGAR</name>
<protein>
    <submittedName>
        <fullName evidence="3">Uncharacterized protein</fullName>
    </submittedName>
</protein>
<evidence type="ECO:0000313" key="3">
    <source>
        <dbReference type="EMBL" id="CAK5275633.1"/>
    </source>
</evidence>
<dbReference type="EMBL" id="CAVNYO010000023">
    <property type="protein sequence ID" value="CAK5262695.1"/>
    <property type="molecule type" value="Genomic_DNA"/>
</dbReference>
<sequence>FATTCYKWHKQVSGTVLSTTLPIPQPPRQQLARCRQLDLPSPRHFMGSPRRNPSDLVSRLKGPSPLPVQRGGQQPKMRSSSISAIPTHYYVLFAIYEPCLTTIGFLGALIDPKATHDSQAPWPKCVRISGCMRTYRA</sequence>
<organism evidence="3 4">
    <name type="scientific">Mycena citricolor</name>
    <dbReference type="NCBI Taxonomy" id="2018698"/>
    <lineage>
        <taxon>Eukaryota</taxon>
        <taxon>Fungi</taxon>
        <taxon>Dikarya</taxon>
        <taxon>Basidiomycota</taxon>
        <taxon>Agaricomycotina</taxon>
        <taxon>Agaricomycetes</taxon>
        <taxon>Agaricomycetidae</taxon>
        <taxon>Agaricales</taxon>
        <taxon>Marasmiineae</taxon>
        <taxon>Mycenaceae</taxon>
        <taxon>Mycena</taxon>
    </lineage>
</organism>
<feature type="region of interest" description="Disordered" evidence="1">
    <location>
        <begin position="40"/>
        <end position="79"/>
    </location>
</feature>
<evidence type="ECO:0000313" key="4">
    <source>
        <dbReference type="Proteomes" id="UP001295794"/>
    </source>
</evidence>
<dbReference type="AlphaFoldDB" id="A0AAD2K2R0"/>
<feature type="non-terminal residue" evidence="3">
    <location>
        <position position="137"/>
    </location>
</feature>
<dbReference type="Proteomes" id="UP001295794">
    <property type="component" value="Unassembled WGS sequence"/>
</dbReference>
<gene>
    <name evidence="2" type="ORF">MYCIT1_LOCUS1623</name>
    <name evidence="3" type="ORF">MYCIT1_LOCUS23533</name>
</gene>
<proteinExistence type="predicted"/>
<accession>A0AAD2K2R0</accession>
<evidence type="ECO:0000313" key="2">
    <source>
        <dbReference type="EMBL" id="CAK5262695.1"/>
    </source>
</evidence>
<dbReference type="EMBL" id="CAVNYO010000405">
    <property type="protein sequence ID" value="CAK5275633.1"/>
    <property type="molecule type" value="Genomic_DNA"/>
</dbReference>
<comment type="caution">
    <text evidence="3">The sequence shown here is derived from an EMBL/GenBank/DDBJ whole genome shotgun (WGS) entry which is preliminary data.</text>
</comment>
<reference evidence="3" key="1">
    <citation type="submission" date="2023-11" db="EMBL/GenBank/DDBJ databases">
        <authorList>
            <person name="De Vega J J."/>
            <person name="De Vega J J."/>
        </authorList>
    </citation>
    <scope>NUCLEOTIDE SEQUENCE</scope>
</reference>